<feature type="coiled-coil region" evidence="1">
    <location>
        <begin position="9"/>
        <end position="43"/>
    </location>
</feature>
<dbReference type="EMBL" id="JAULSV010000001">
    <property type="protein sequence ID" value="KAK0655161.1"/>
    <property type="molecule type" value="Genomic_DNA"/>
</dbReference>
<evidence type="ECO:0000313" key="4">
    <source>
        <dbReference type="Proteomes" id="UP001174936"/>
    </source>
</evidence>
<evidence type="ECO:0000256" key="1">
    <source>
        <dbReference type="SAM" id="Coils"/>
    </source>
</evidence>
<sequence>MGAHHVQMTMKMEDEAAAIKRELKEVDERLSEEKTRHEEMADEEDKIISDAIARHNAPTRSPIIPQEPSAVPASASYQESNTAAVTHQPQPPASDITGDLERARSGEDLRYRQGGQDRSGTPVDGECQGFMNCPPHTAEGSRPTNRSTQSHITVPPVAPPIATSKPSPKLNTPPKLTLPLELNIPSELKISVELQGQIPLPLPIQVQTTGHDVLQRSGQPFILFLLRQTPIFGPPFVLYQLRRAAWAVENPGLGD</sequence>
<accession>A0AA40CXM2</accession>
<protein>
    <submittedName>
        <fullName evidence="3">Uncharacterized protein</fullName>
    </submittedName>
</protein>
<organism evidence="3 4">
    <name type="scientific">Cercophora newfieldiana</name>
    <dbReference type="NCBI Taxonomy" id="92897"/>
    <lineage>
        <taxon>Eukaryota</taxon>
        <taxon>Fungi</taxon>
        <taxon>Dikarya</taxon>
        <taxon>Ascomycota</taxon>
        <taxon>Pezizomycotina</taxon>
        <taxon>Sordariomycetes</taxon>
        <taxon>Sordariomycetidae</taxon>
        <taxon>Sordariales</taxon>
        <taxon>Lasiosphaeriaceae</taxon>
        <taxon>Cercophora</taxon>
    </lineage>
</organism>
<feature type="compositionally biased region" description="Polar residues" evidence="2">
    <location>
        <begin position="75"/>
        <end position="88"/>
    </location>
</feature>
<evidence type="ECO:0000256" key="2">
    <source>
        <dbReference type="SAM" id="MobiDB-lite"/>
    </source>
</evidence>
<feature type="compositionally biased region" description="Polar residues" evidence="2">
    <location>
        <begin position="142"/>
        <end position="151"/>
    </location>
</feature>
<dbReference type="AlphaFoldDB" id="A0AA40CXM2"/>
<keyword evidence="1" id="KW-0175">Coiled coil</keyword>
<comment type="caution">
    <text evidence="3">The sequence shown here is derived from an EMBL/GenBank/DDBJ whole genome shotgun (WGS) entry which is preliminary data.</text>
</comment>
<feature type="compositionally biased region" description="Basic and acidic residues" evidence="2">
    <location>
        <begin position="99"/>
        <end position="111"/>
    </location>
</feature>
<name>A0AA40CXM2_9PEZI</name>
<proteinExistence type="predicted"/>
<gene>
    <name evidence="3" type="ORF">B0T16DRAFT_450895</name>
</gene>
<reference evidence="3" key="1">
    <citation type="submission" date="2023-06" db="EMBL/GenBank/DDBJ databases">
        <title>Genome-scale phylogeny and comparative genomics of the fungal order Sordariales.</title>
        <authorList>
            <consortium name="Lawrence Berkeley National Laboratory"/>
            <person name="Hensen N."/>
            <person name="Bonometti L."/>
            <person name="Westerberg I."/>
            <person name="Brannstrom I.O."/>
            <person name="Guillou S."/>
            <person name="Cros-Aarteil S."/>
            <person name="Calhoun S."/>
            <person name="Haridas S."/>
            <person name="Kuo A."/>
            <person name="Mondo S."/>
            <person name="Pangilinan J."/>
            <person name="Riley R."/>
            <person name="Labutti K."/>
            <person name="Andreopoulos B."/>
            <person name="Lipzen A."/>
            <person name="Chen C."/>
            <person name="Yanf M."/>
            <person name="Daum C."/>
            <person name="Ng V."/>
            <person name="Clum A."/>
            <person name="Steindorff A."/>
            <person name="Ohm R."/>
            <person name="Martin F."/>
            <person name="Silar P."/>
            <person name="Natvig D."/>
            <person name="Lalanne C."/>
            <person name="Gautier V."/>
            <person name="Ament-Velasquez S.L."/>
            <person name="Kruys A."/>
            <person name="Hutchinson M.I."/>
            <person name="Powell A.J."/>
            <person name="Barry K."/>
            <person name="Miller A.N."/>
            <person name="Grigoriev I.V."/>
            <person name="Debuchy R."/>
            <person name="Gladieux P."/>
            <person name="Thoren M.H."/>
            <person name="Johannesson H."/>
        </authorList>
    </citation>
    <scope>NUCLEOTIDE SEQUENCE</scope>
    <source>
        <strain evidence="3">SMH2532-1</strain>
    </source>
</reference>
<keyword evidence="4" id="KW-1185">Reference proteome</keyword>
<dbReference type="Proteomes" id="UP001174936">
    <property type="component" value="Unassembled WGS sequence"/>
</dbReference>
<feature type="region of interest" description="Disordered" evidence="2">
    <location>
        <begin position="55"/>
        <end position="151"/>
    </location>
</feature>
<evidence type="ECO:0000313" key="3">
    <source>
        <dbReference type="EMBL" id="KAK0655161.1"/>
    </source>
</evidence>